<sequence>MQDSFDFRGFFPKEYTVKEISSSPEALTLDLESTSTHAPCPKCGFSSYRIHGKRRRKNIVDLPFLERSVLLNITLNEYICPECMQIFAENPGDFLLERKSVTARCENHISEVKHILRGNNAKTKSIVNSGHIPVQAGVVRYIPVSPVDICDTDRDWIYKIYKICYQDDNPSEHQYSLEELLEKIHANCERELHPSLVDLSLYDLSLLVSSDKRLKERIKK</sequence>
<name>A0A412KN15_9FIRM</name>
<proteinExistence type="predicted"/>
<evidence type="ECO:0000313" key="3">
    <source>
        <dbReference type="EMBL" id="RHH14694.1"/>
    </source>
</evidence>
<accession>A0A412KN15</accession>
<gene>
    <name evidence="3" type="ORF">DW222_17645</name>
    <name evidence="2" type="ORF">DWX77_14250</name>
</gene>
<dbReference type="Proteomes" id="UP000284242">
    <property type="component" value="Unassembled WGS sequence"/>
</dbReference>
<protein>
    <submittedName>
        <fullName evidence="2">Transposase family protein</fullName>
    </submittedName>
</protein>
<evidence type="ECO:0000313" key="2">
    <source>
        <dbReference type="EMBL" id="RGS69836.1"/>
    </source>
</evidence>
<feature type="domain" description="Transposase IS204/IS1001/IS1096/IS1165 zinc-finger" evidence="1">
    <location>
        <begin position="39"/>
        <end position="83"/>
    </location>
</feature>
<dbReference type="EMBL" id="QRVV01000065">
    <property type="protein sequence ID" value="RGS69836.1"/>
    <property type="molecule type" value="Genomic_DNA"/>
</dbReference>
<dbReference type="InterPro" id="IPR029261">
    <property type="entry name" value="Transposase_Znf"/>
</dbReference>
<evidence type="ECO:0000313" key="5">
    <source>
        <dbReference type="Proteomes" id="UP000284242"/>
    </source>
</evidence>
<organism evidence="2 5">
    <name type="scientific">Blautia obeum</name>
    <dbReference type="NCBI Taxonomy" id="40520"/>
    <lineage>
        <taxon>Bacteria</taxon>
        <taxon>Bacillati</taxon>
        <taxon>Bacillota</taxon>
        <taxon>Clostridia</taxon>
        <taxon>Lachnospirales</taxon>
        <taxon>Lachnospiraceae</taxon>
        <taxon>Blautia</taxon>
    </lineage>
</organism>
<dbReference type="Proteomes" id="UP000284024">
    <property type="component" value="Unassembled WGS sequence"/>
</dbReference>
<dbReference type="Pfam" id="PF14690">
    <property type="entry name" value="Zn_ribbon_ISL3"/>
    <property type="match status" value="1"/>
</dbReference>
<dbReference type="RefSeq" id="WP_118236178.1">
    <property type="nucleotide sequence ID" value="NZ_QRJH01000017.1"/>
</dbReference>
<evidence type="ECO:0000259" key="1">
    <source>
        <dbReference type="Pfam" id="PF14690"/>
    </source>
</evidence>
<reference evidence="4 5" key="1">
    <citation type="submission" date="2018-08" db="EMBL/GenBank/DDBJ databases">
        <title>A genome reference for cultivated species of the human gut microbiota.</title>
        <authorList>
            <person name="Zou Y."/>
            <person name="Xue W."/>
            <person name="Luo G."/>
        </authorList>
    </citation>
    <scope>NUCLEOTIDE SEQUENCE [LARGE SCALE GENOMIC DNA]</scope>
    <source>
        <strain evidence="2 5">AF21-24</strain>
        <strain evidence="3 4">AM18-2AC</strain>
    </source>
</reference>
<dbReference type="EMBL" id="QRJH01000017">
    <property type="protein sequence ID" value="RHH14694.1"/>
    <property type="molecule type" value="Genomic_DNA"/>
</dbReference>
<dbReference type="AlphaFoldDB" id="A0A412KN15"/>
<comment type="caution">
    <text evidence="2">The sequence shown here is derived from an EMBL/GenBank/DDBJ whole genome shotgun (WGS) entry which is preliminary data.</text>
</comment>
<evidence type="ECO:0000313" key="4">
    <source>
        <dbReference type="Proteomes" id="UP000284024"/>
    </source>
</evidence>